<reference evidence="2 3" key="1">
    <citation type="submission" date="2020-09" db="EMBL/GenBank/DDBJ databases">
        <title>De no assembly of potato wild relative species, Solanum commersonii.</title>
        <authorList>
            <person name="Cho K."/>
        </authorList>
    </citation>
    <scope>NUCLEOTIDE SEQUENCE [LARGE SCALE GENOMIC DNA]</scope>
    <source>
        <strain evidence="2">LZ3.2</strain>
        <tissue evidence="2">Leaf</tissue>
    </source>
</reference>
<evidence type="ECO:0000313" key="2">
    <source>
        <dbReference type="EMBL" id="KAG5584762.1"/>
    </source>
</evidence>
<evidence type="ECO:0000256" key="1">
    <source>
        <dbReference type="SAM" id="MobiDB-lite"/>
    </source>
</evidence>
<keyword evidence="3" id="KW-1185">Reference proteome</keyword>
<name>A0A9J5XAD3_SOLCO</name>
<sequence>MGRREKQLDSNSSEQPAQQPAGARRMKPATSSSSGEQLLHRHQQLRRPQPGVANSSSEKHSCNRRQQQLRPATPQQQLRVASKATAARRRCISSLGELRNPTTTSKFLRWILTDLSCL</sequence>
<gene>
    <name evidence="2" type="ORF">H5410_045196</name>
</gene>
<dbReference type="AlphaFoldDB" id="A0A9J5XAD3"/>
<evidence type="ECO:0000313" key="3">
    <source>
        <dbReference type="Proteomes" id="UP000824120"/>
    </source>
</evidence>
<accession>A0A9J5XAD3</accession>
<feature type="compositionally biased region" description="Polar residues" evidence="1">
    <location>
        <begin position="9"/>
        <end position="18"/>
    </location>
</feature>
<organism evidence="2 3">
    <name type="scientific">Solanum commersonii</name>
    <name type="common">Commerson's wild potato</name>
    <name type="synonym">Commerson's nightshade</name>
    <dbReference type="NCBI Taxonomy" id="4109"/>
    <lineage>
        <taxon>Eukaryota</taxon>
        <taxon>Viridiplantae</taxon>
        <taxon>Streptophyta</taxon>
        <taxon>Embryophyta</taxon>
        <taxon>Tracheophyta</taxon>
        <taxon>Spermatophyta</taxon>
        <taxon>Magnoliopsida</taxon>
        <taxon>eudicotyledons</taxon>
        <taxon>Gunneridae</taxon>
        <taxon>Pentapetalae</taxon>
        <taxon>asterids</taxon>
        <taxon>lamiids</taxon>
        <taxon>Solanales</taxon>
        <taxon>Solanaceae</taxon>
        <taxon>Solanoideae</taxon>
        <taxon>Solaneae</taxon>
        <taxon>Solanum</taxon>
    </lineage>
</organism>
<feature type="region of interest" description="Disordered" evidence="1">
    <location>
        <begin position="1"/>
        <end position="86"/>
    </location>
</feature>
<dbReference type="Proteomes" id="UP000824120">
    <property type="component" value="Chromosome 9"/>
</dbReference>
<comment type="caution">
    <text evidence="2">The sequence shown here is derived from an EMBL/GenBank/DDBJ whole genome shotgun (WGS) entry which is preliminary data.</text>
</comment>
<protein>
    <submittedName>
        <fullName evidence="2">Uncharacterized protein</fullName>
    </submittedName>
</protein>
<proteinExistence type="predicted"/>
<feature type="compositionally biased region" description="Low complexity" evidence="1">
    <location>
        <begin position="64"/>
        <end position="79"/>
    </location>
</feature>
<dbReference type="EMBL" id="JACXVP010000009">
    <property type="protein sequence ID" value="KAG5584762.1"/>
    <property type="molecule type" value="Genomic_DNA"/>
</dbReference>